<comment type="caution">
    <text evidence="1">The sequence shown here is derived from an EMBL/GenBank/DDBJ whole genome shotgun (WGS) entry which is preliminary data.</text>
</comment>
<sequence>MINLTTLPIEYHEQDSRKQLYRATVGRVGFSPPSQQIPFQPQSRTVP</sequence>
<dbReference type="Proteomes" id="UP000004750">
    <property type="component" value="Unassembled WGS sequence"/>
</dbReference>
<dbReference type="HOGENOM" id="CLU_3166034_0_0_6"/>
<gene>
    <name evidence="1" type="ORF">HMPREF9080_02784</name>
</gene>
<name>G9ZJ15_9GAMM</name>
<dbReference type="AlphaFoldDB" id="G9ZJ15"/>
<evidence type="ECO:0000313" key="1">
    <source>
        <dbReference type="EMBL" id="EHM50595.1"/>
    </source>
</evidence>
<organism evidence="1 2">
    <name type="scientific">Cardiobacterium valvarum F0432</name>
    <dbReference type="NCBI Taxonomy" id="797473"/>
    <lineage>
        <taxon>Bacteria</taxon>
        <taxon>Pseudomonadati</taxon>
        <taxon>Pseudomonadota</taxon>
        <taxon>Gammaproteobacteria</taxon>
        <taxon>Cardiobacteriales</taxon>
        <taxon>Cardiobacteriaceae</taxon>
        <taxon>Cardiobacterium</taxon>
    </lineage>
</organism>
<dbReference type="STRING" id="797473.HMPREF9080_02784"/>
<proteinExistence type="predicted"/>
<dbReference type="EMBL" id="AGCM01000178">
    <property type="protein sequence ID" value="EHM50595.1"/>
    <property type="molecule type" value="Genomic_DNA"/>
</dbReference>
<evidence type="ECO:0000313" key="2">
    <source>
        <dbReference type="Proteomes" id="UP000004750"/>
    </source>
</evidence>
<reference evidence="1 2" key="1">
    <citation type="submission" date="2011-08" db="EMBL/GenBank/DDBJ databases">
        <authorList>
            <person name="Weinstock G."/>
            <person name="Sodergren E."/>
            <person name="Clifton S."/>
            <person name="Fulton L."/>
            <person name="Fulton B."/>
            <person name="Courtney L."/>
            <person name="Fronick C."/>
            <person name="Harrison M."/>
            <person name="Strong C."/>
            <person name="Farmer C."/>
            <person name="Delahaunty K."/>
            <person name="Markovic C."/>
            <person name="Hall O."/>
            <person name="Minx P."/>
            <person name="Tomlinson C."/>
            <person name="Mitreva M."/>
            <person name="Hou S."/>
            <person name="Chen J."/>
            <person name="Wollam A."/>
            <person name="Pepin K.H."/>
            <person name="Johnson M."/>
            <person name="Bhonagiri V."/>
            <person name="Zhang X."/>
            <person name="Suruliraj S."/>
            <person name="Warren W."/>
            <person name="Chinwalla A."/>
            <person name="Mardis E.R."/>
            <person name="Wilson R.K."/>
        </authorList>
    </citation>
    <scope>NUCLEOTIDE SEQUENCE [LARGE SCALE GENOMIC DNA]</scope>
    <source>
        <strain evidence="1 2">F0432</strain>
    </source>
</reference>
<accession>G9ZJ15</accession>
<protein>
    <submittedName>
        <fullName evidence="1">Uncharacterized protein</fullName>
    </submittedName>
</protein>